<sequence length="67" mass="7493">MSMQKLSAERCKKKLYAADLFMEVRSSISYVSPSSAIGKDPLEDFDCSDPRYNPLLRPAAARTPSNH</sequence>
<evidence type="ECO:0000313" key="2">
    <source>
        <dbReference type="Proteomes" id="UP000250235"/>
    </source>
</evidence>
<dbReference type="Proteomes" id="UP000250235">
    <property type="component" value="Unassembled WGS sequence"/>
</dbReference>
<dbReference type="EMBL" id="KV002486">
    <property type="protein sequence ID" value="KZV37806.1"/>
    <property type="molecule type" value="Genomic_DNA"/>
</dbReference>
<accession>A0A2Z7BU18</accession>
<gene>
    <name evidence="1" type="ORF">F511_26838</name>
</gene>
<evidence type="ECO:0000313" key="1">
    <source>
        <dbReference type="EMBL" id="KZV37806.1"/>
    </source>
</evidence>
<organism evidence="1 2">
    <name type="scientific">Dorcoceras hygrometricum</name>
    <dbReference type="NCBI Taxonomy" id="472368"/>
    <lineage>
        <taxon>Eukaryota</taxon>
        <taxon>Viridiplantae</taxon>
        <taxon>Streptophyta</taxon>
        <taxon>Embryophyta</taxon>
        <taxon>Tracheophyta</taxon>
        <taxon>Spermatophyta</taxon>
        <taxon>Magnoliopsida</taxon>
        <taxon>eudicotyledons</taxon>
        <taxon>Gunneridae</taxon>
        <taxon>Pentapetalae</taxon>
        <taxon>asterids</taxon>
        <taxon>lamiids</taxon>
        <taxon>Lamiales</taxon>
        <taxon>Gesneriaceae</taxon>
        <taxon>Didymocarpoideae</taxon>
        <taxon>Trichosporeae</taxon>
        <taxon>Loxocarpinae</taxon>
        <taxon>Dorcoceras</taxon>
    </lineage>
</organism>
<proteinExistence type="predicted"/>
<dbReference type="AlphaFoldDB" id="A0A2Z7BU18"/>
<reference evidence="1 2" key="1">
    <citation type="journal article" date="2015" name="Proc. Natl. Acad. Sci. U.S.A.">
        <title>The resurrection genome of Boea hygrometrica: A blueprint for survival of dehydration.</title>
        <authorList>
            <person name="Xiao L."/>
            <person name="Yang G."/>
            <person name="Zhang L."/>
            <person name="Yang X."/>
            <person name="Zhao S."/>
            <person name="Ji Z."/>
            <person name="Zhou Q."/>
            <person name="Hu M."/>
            <person name="Wang Y."/>
            <person name="Chen M."/>
            <person name="Xu Y."/>
            <person name="Jin H."/>
            <person name="Xiao X."/>
            <person name="Hu G."/>
            <person name="Bao F."/>
            <person name="Hu Y."/>
            <person name="Wan P."/>
            <person name="Li L."/>
            <person name="Deng X."/>
            <person name="Kuang T."/>
            <person name="Xiang C."/>
            <person name="Zhu J.K."/>
            <person name="Oliver M.J."/>
            <person name="He Y."/>
        </authorList>
    </citation>
    <scope>NUCLEOTIDE SEQUENCE [LARGE SCALE GENOMIC DNA]</scope>
    <source>
        <strain evidence="2">cv. XS01</strain>
    </source>
</reference>
<keyword evidence="2" id="KW-1185">Reference proteome</keyword>
<protein>
    <submittedName>
        <fullName evidence="1">Uncharacterized protein</fullName>
    </submittedName>
</protein>
<name>A0A2Z7BU18_9LAMI</name>